<organism evidence="7">
    <name type="scientific">freshwater metagenome</name>
    <dbReference type="NCBI Taxonomy" id="449393"/>
    <lineage>
        <taxon>unclassified sequences</taxon>
        <taxon>metagenomes</taxon>
        <taxon>ecological metagenomes</taxon>
    </lineage>
</organism>
<reference evidence="7" key="1">
    <citation type="submission" date="2020-05" db="EMBL/GenBank/DDBJ databases">
        <authorList>
            <person name="Chiriac C."/>
            <person name="Salcher M."/>
            <person name="Ghai R."/>
            <person name="Kavagutti S V."/>
        </authorList>
    </citation>
    <scope>NUCLEOTIDE SEQUENCE</scope>
</reference>
<evidence type="ECO:0000256" key="4">
    <source>
        <dbReference type="ARBA" id="ARBA00023274"/>
    </source>
</evidence>
<dbReference type="HAMAP" id="MF_01334">
    <property type="entry name" value="Ribosomal_bL25_CTC"/>
    <property type="match status" value="1"/>
</dbReference>
<proteinExistence type="inferred from homology"/>
<dbReference type="Pfam" id="PF14693">
    <property type="entry name" value="Ribosomal_TL5_C"/>
    <property type="match status" value="1"/>
</dbReference>
<dbReference type="NCBIfam" id="TIGR00731">
    <property type="entry name" value="bL25_bact_ctc"/>
    <property type="match status" value="1"/>
</dbReference>
<evidence type="ECO:0000259" key="5">
    <source>
        <dbReference type="Pfam" id="PF01386"/>
    </source>
</evidence>
<accession>A0A6J6FKV5</accession>
<dbReference type="InterPro" id="IPR001021">
    <property type="entry name" value="Ribosomal_bL25_long"/>
</dbReference>
<dbReference type="EMBL" id="CAEZTZ010000100">
    <property type="protein sequence ID" value="CAB4587825.1"/>
    <property type="molecule type" value="Genomic_DNA"/>
</dbReference>
<sequence length="204" mass="21728">MAEQFALKGEERASFGKGAARKLRALGNVPAVIYGHGEDPRHVMVNAHELSLLVRHKNVLIDLDVNGKKELVLVKDVQKDYVRQIIEHVDLVIVKKGETVTVNIPVSVIGHPFPGTVAMLEHQTIQVEAEATQIPEHLEVDVTGMLEHTHISAKDVTLPAGVTLHLDPEAIIVAIQAVPSAESLGTEAAPAAAEAAPAAEGAAE</sequence>
<dbReference type="PANTHER" id="PTHR33284">
    <property type="entry name" value="RIBOSOMAL PROTEIN L25/GLN-TRNA SYNTHETASE, ANTI-CODON-BINDING DOMAIN-CONTAINING PROTEIN"/>
    <property type="match status" value="1"/>
</dbReference>
<dbReference type="InterPro" id="IPR020930">
    <property type="entry name" value="Ribosomal_uL5_bac-type"/>
</dbReference>
<keyword evidence="3" id="KW-0689">Ribosomal protein</keyword>
<dbReference type="Pfam" id="PF01386">
    <property type="entry name" value="Ribosomal_L25p"/>
    <property type="match status" value="1"/>
</dbReference>
<dbReference type="InterPro" id="IPR011035">
    <property type="entry name" value="Ribosomal_bL25/Gln-tRNA_synth"/>
</dbReference>
<dbReference type="SUPFAM" id="SSF50715">
    <property type="entry name" value="Ribosomal protein L25-like"/>
    <property type="match status" value="1"/>
</dbReference>
<keyword evidence="2" id="KW-0694">RNA-binding</keyword>
<dbReference type="Gene3D" id="2.170.120.20">
    <property type="entry name" value="Ribosomal protein L25, beta domain"/>
    <property type="match status" value="1"/>
</dbReference>
<name>A0A6J6FKV5_9ZZZZ</name>
<evidence type="ECO:0000256" key="1">
    <source>
        <dbReference type="ARBA" id="ARBA00022730"/>
    </source>
</evidence>
<feature type="domain" description="Large ribosomal subunit protein bL25 beta" evidence="6">
    <location>
        <begin position="100"/>
        <end position="177"/>
    </location>
</feature>
<dbReference type="AlphaFoldDB" id="A0A6J6FKV5"/>
<dbReference type="GO" id="GO:0003735">
    <property type="term" value="F:structural constituent of ribosome"/>
    <property type="evidence" value="ECO:0007669"/>
    <property type="project" value="InterPro"/>
</dbReference>
<dbReference type="InterPro" id="IPR037121">
    <property type="entry name" value="Ribosomal_bL25_C"/>
</dbReference>
<evidence type="ECO:0000256" key="3">
    <source>
        <dbReference type="ARBA" id="ARBA00022980"/>
    </source>
</evidence>
<keyword evidence="1" id="KW-0699">rRNA-binding</keyword>
<dbReference type="PANTHER" id="PTHR33284:SF1">
    <property type="entry name" value="RIBOSOMAL PROTEIN L25_GLN-TRNA SYNTHETASE, ANTI-CODON-BINDING DOMAIN-CONTAINING PROTEIN"/>
    <property type="match status" value="1"/>
</dbReference>
<dbReference type="InterPro" id="IPR020056">
    <property type="entry name" value="Rbsml_bL25/Gln-tRNA_synth_N"/>
</dbReference>
<protein>
    <submittedName>
        <fullName evidence="7">Unannotated protein</fullName>
    </submittedName>
</protein>
<dbReference type="GO" id="GO:0006412">
    <property type="term" value="P:translation"/>
    <property type="evidence" value="ECO:0007669"/>
    <property type="project" value="InterPro"/>
</dbReference>
<evidence type="ECO:0000256" key="2">
    <source>
        <dbReference type="ARBA" id="ARBA00022884"/>
    </source>
</evidence>
<dbReference type="NCBIfam" id="NF004131">
    <property type="entry name" value="PRK05618.2-1"/>
    <property type="match status" value="1"/>
</dbReference>
<dbReference type="InterPro" id="IPR020057">
    <property type="entry name" value="Ribosomal_bL25_b-dom"/>
</dbReference>
<dbReference type="InterPro" id="IPR029751">
    <property type="entry name" value="Ribosomal_L25_dom"/>
</dbReference>
<gene>
    <name evidence="7" type="ORF">UFOPK1767_00762</name>
</gene>
<evidence type="ECO:0000259" key="6">
    <source>
        <dbReference type="Pfam" id="PF14693"/>
    </source>
</evidence>
<dbReference type="GO" id="GO:0022625">
    <property type="term" value="C:cytosolic large ribosomal subunit"/>
    <property type="evidence" value="ECO:0007669"/>
    <property type="project" value="TreeGrafter"/>
</dbReference>
<feature type="domain" description="Large ribosomal subunit protein bL25 L25" evidence="5">
    <location>
        <begin position="7"/>
        <end position="91"/>
    </location>
</feature>
<dbReference type="GO" id="GO:0008097">
    <property type="term" value="F:5S rRNA binding"/>
    <property type="evidence" value="ECO:0007669"/>
    <property type="project" value="InterPro"/>
</dbReference>
<dbReference type="CDD" id="cd00495">
    <property type="entry name" value="Ribosomal_L25_TL5_CTC"/>
    <property type="match status" value="1"/>
</dbReference>
<keyword evidence="4" id="KW-0687">Ribonucleoprotein</keyword>
<evidence type="ECO:0000313" key="7">
    <source>
        <dbReference type="EMBL" id="CAB4587825.1"/>
    </source>
</evidence>
<dbReference type="Gene3D" id="2.40.240.10">
    <property type="entry name" value="Ribosomal Protein L25, Chain P"/>
    <property type="match status" value="1"/>
</dbReference>